<dbReference type="Pfam" id="PF10987">
    <property type="entry name" value="DUF2806"/>
    <property type="match status" value="1"/>
</dbReference>
<keyword evidence="2" id="KW-1185">Reference proteome</keyword>
<dbReference type="Proteomes" id="UP000955338">
    <property type="component" value="Chromosome"/>
</dbReference>
<gene>
    <name evidence="1" type="ORF">CEP48_08575</name>
</gene>
<dbReference type="AlphaFoldDB" id="A0A8D4J3G8"/>
<evidence type="ECO:0000313" key="2">
    <source>
        <dbReference type="Proteomes" id="UP000955338"/>
    </source>
</evidence>
<name>A0A8D4J3G8_9PAST</name>
<dbReference type="RefSeq" id="WP_261920030.1">
    <property type="nucleotide sequence ID" value="NZ_CP022011.1"/>
</dbReference>
<evidence type="ECO:0000313" key="1">
    <source>
        <dbReference type="EMBL" id="QDJ15467.1"/>
    </source>
</evidence>
<accession>A0A8D4J3G8</accession>
<proteinExistence type="predicted"/>
<dbReference type="EMBL" id="CP022011">
    <property type="protein sequence ID" value="QDJ15467.1"/>
    <property type="molecule type" value="Genomic_DNA"/>
</dbReference>
<dbReference type="InterPro" id="IPR021254">
    <property type="entry name" value="DUF2806"/>
</dbReference>
<reference evidence="1" key="1">
    <citation type="submission" date="2017-06" db="EMBL/GenBank/DDBJ databases">
        <title>Genome sequencing of pathogenic and non-pathogenic strains within Bisgaard taxon 40.</title>
        <authorList>
            <person name="Ladner J.T."/>
            <person name="Lovett S.P."/>
            <person name="Koroleva G."/>
            <person name="Lorch J.M."/>
        </authorList>
    </citation>
    <scope>NUCLEOTIDE SEQUENCE</scope>
    <source>
        <strain evidence="1">27576-1-I1</strain>
    </source>
</reference>
<organism evidence="1 2">
    <name type="scientific">Mergibacter septicus</name>
    <dbReference type="NCBI Taxonomy" id="221402"/>
    <lineage>
        <taxon>Bacteria</taxon>
        <taxon>Pseudomonadati</taxon>
        <taxon>Pseudomonadota</taxon>
        <taxon>Gammaproteobacteria</taxon>
        <taxon>Pasteurellales</taxon>
        <taxon>Pasteurellaceae</taxon>
        <taxon>Mergibacter</taxon>
    </lineage>
</organism>
<protein>
    <submittedName>
        <fullName evidence="1">Uncharacterized protein</fullName>
    </submittedName>
</protein>
<sequence>MNLSPITCDLTPLVESIPKGVSKIFDLFFGKKIEKRKALYRLMEAQAERQARLISEGKANLDKNGNFIDFERQQSDNINQCIEYAVSSAVFKSKDCEPSNDEVSQTFFNQWREYAKNIGEDDLKIFWGKILAEEVYTPNSISLRVLNTLSMISLKEAEFFSSTLKYIIFDRYLALDFIPDNLKHGILDSLYNMGAIAHIPISGIKSFSSIQEYNKDHLHYYYFYHQQNNYCFAFHVDKEDSNAELNFELIELTSVGETLYKLAHSVNEELSINLFTTICNDLELPNTKSLSLYKLENRSITKEILSKTL</sequence>